<feature type="transmembrane region" description="Helical" evidence="1">
    <location>
        <begin position="352"/>
        <end position="371"/>
    </location>
</feature>
<proteinExistence type="predicted"/>
<dbReference type="Gene3D" id="3.30.70.1320">
    <property type="entry name" value="Multidrug efflux transporter AcrB pore domain like"/>
    <property type="match status" value="1"/>
</dbReference>
<organism evidence="2 3">
    <name type="scientific">Rubripirellula tenax</name>
    <dbReference type="NCBI Taxonomy" id="2528015"/>
    <lineage>
        <taxon>Bacteria</taxon>
        <taxon>Pseudomonadati</taxon>
        <taxon>Planctomycetota</taxon>
        <taxon>Planctomycetia</taxon>
        <taxon>Pirellulales</taxon>
        <taxon>Pirellulaceae</taxon>
        <taxon>Rubripirellula</taxon>
    </lineage>
</organism>
<keyword evidence="1" id="KW-1133">Transmembrane helix</keyword>
<dbReference type="GO" id="GO:0005886">
    <property type="term" value="C:plasma membrane"/>
    <property type="evidence" value="ECO:0007669"/>
    <property type="project" value="TreeGrafter"/>
</dbReference>
<keyword evidence="1" id="KW-0812">Transmembrane</keyword>
<feature type="transmembrane region" description="Helical" evidence="1">
    <location>
        <begin position="490"/>
        <end position="514"/>
    </location>
</feature>
<reference evidence="2 3" key="1">
    <citation type="submission" date="2019-02" db="EMBL/GenBank/DDBJ databases">
        <title>Deep-cultivation of Planctomycetes and their phenomic and genomic characterization uncovers novel biology.</title>
        <authorList>
            <person name="Wiegand S."/>
            <person name="Jogler M."/>
            <person name="Boedeker C."/>
            <person name="Pinto D."/>
            <person name="Vollmers J."/>
            <person name="Rivas-Marin E."/>
            <person name="Kohn T."/>
            <person name="Peeters S.H."/>
            <person name="Heuer A."/>
            <person name="Rast P."/>
            <person name="Oberbeckmann S."/>
            <person name="Bunk B."/>
            <person name="Jeske O."/>
            <person name="Meyerdierks A."/>
            <person name="Storesund J.E."/>
            <person name="Kallscheuer N."/>
            <person name="Luecker S."/>
            <person name="Lage O.M."/>
            <person name="Pohl T."/>
            <person name="Merkel B.J."/>
            <person name="Hornburger P."/>
            <person name="Mueller R.-W."/>
            <person name="Bruemmer F."/>
            <person name="Labrenz M."/>
            <person name="Spormann A.M."/>
            <person name="Op Den Camp H."/>
            <person name="Overmann J."/>
            <person name="Amann R."/>
            <person name="Jetten M.S.M."/>
            <person name="Mascher T."/>
            <person name="Medema M.H."/>
            <person name="Devos D.P."/>
            <person name="Kaster A.-K."/>
            <person name="Ovreas L."/>
            <person name="Rohde M."/>
            <person name="Galperin M.Y."/>
            <person name="Jogler C."/>
        </authorList>
    </citation>
    <scope>NUCLEOTIDE SEQUENCE [LARGE SCALE GENOMIC DNA]</scope>
    <source>
        <strain evidence="2 3">Poly51</strain>
    </source>
</reference>
<evidence type="ECO:0000256" key="1">
    <source>
        <dbReference type="SAM" id="Phobius"/>
    </source>
</evidence>
<accession>A0A5C6F1S3</accession>
<dbReference type="Gene3D" id="1.20.1640.10">
    <property type="entry name" value="Multidrug efflux transporter AcrB transmembrane domain"/>
    <property type="match status" value="2"/>
</dbReference>
<keyword evidence="3" id="KW-1185">Reference proteome</keyword>
<feature type="transmembrane region" description="Helical" evidence="1">
    <location>
        <begin position="549"/>
        <end position="568"/>
    </location>
</feature>
<feature type="transmembrane region" description="Helical" evidence="1">
    <location>
        <begin position="902"/>
        <end position="922"/>
    </location>
</feature>
<dbReference type="PANTHER" id="PTHR32063">
    <property type="match status" value="1"/>
</dbReference>
<dbReference type="SUPFAM" id="SSF82693">
    <property type="entry name" value="Multidrug efflux transporter AcrB pore domain, PN1, PN2, PC1 and PC2 subdomains"/>
    <property type="match status" value="2"/>
</dbReference>
<feature type="transmembrane region" description="Helical" evidence="1">
    <location>
        <begin position="404"/>
        <end position="423"/>
    </location>
</feature>
<dbReference type="InterPro" id="IPR027463">
    <property type="entry name" value="AcrB_DN_DC_subdom"/>
</dbReference>
<gene>
    <name evidence="2" type="primary">czcA_2</name>
    <name evidence="2" type="ORF">Poly51_31890</name>
</gene>
<dbReference type="InterPro" id="IPR001036">
    <property type="entry name" value="Acrflvin-R"/>
</dbReference>
<feature type="transmembrane region" description="Helical" evidence="1">
    <location>
        <begin position="977"/>
        <end position="997"/>
    </location>
</feature>
<dbReference type="Proteomes" id="UP000318288">
    <property type="component" value="Unassembled WGS sequence"/>
</dbReference>
<dbReference type="PRINTS" id="PR00702">
    <property type="entry name" value="ACRIFLAVINRP"/>
</dbReference>
<sequence length="1054" mass="114016">MNWLIMTSLEFRLLVFVLAIALIVVGIRTSDSVPLDVFPEFAPPLVEIQTEAPGIATEDVESLITVPIENAVNGIPFVQTVRSKSVLGLSSVRMIFEPGTDLLVARQLVQERLALAARSLPMVARPPVILPPLSSLSRCLKIGLWSDTQSQMDMTVLTKWTIRPRLMSIEGVANVAVWGEKEPQLQVIVDPDRLRANSLTLDAVLQTVRDATAVGAGGFVDTANQRLALRHVPAIYTPEQLGEIVIAFRGASGNGQLPATTTTTPASPGTPLRIKDIAEVAYDYAPPIGDAIINSRLGLLLIVEKQPWANTLDVTQNVEKAMAELKPAMGEVEYDTTVFRPATFIERAITNLGHSMLVGCVLVVIVLLLFLFDWRCAVISATAIPLSLLAAVMVLYYRGGTVNTMVLAGLVIALGEVVDDAIIDVENIMRRLRLNAKLEQPRSNFAVVLEASMEVRSAVVYATVIVVLAFLPVFFLTGLAGAFFRPLAAAYILAILASLFVALTVTPAMSLILLPKSAQRRSTDGPLVRLLKAIYRSILGFALKVKWGTIAVTLILFGCLVSTIPMLGEQLMPKFRETDFLMHWVEKPGIGIDAMNRITIRASDELMAVDGVRNFGSHIGRATVADEVVGPNFTELWISIDDDKDYDTTVAEVQEIVDGYPGLYRDLLTYLTERIKEVLTGTSASIVVRVYGPDLEQLRSTAKEIESVIKPIVGVTTLKVEPQVLVPQIAIDMRVEAASQFGLTPGVLMQSVTTLVNGMQVGEMFRDQAIFPVVVVGEKKLRTDLATLGELMIDTPSGAQVPLSSVARLTIVPAPNVIQREGASRRLDVTCNVEGRDLASVATDIEAAVLSNVEFKTGYHPEFLGEYAEAKASRQRLLLLSLASIFAITIILYIDFESWRLVLLILMALPLALASGLLGVFAGGGIISLGSLVGFVTVLGIAARNAIMLISHYRHLAEEEPGINAKDLILRGAEERLAPILMTALTTGLALVPLIYTGELPGQEIEYPMALVILTGLVGATIVNLLVLPVLYSWIALDGDAVARAEVESTDSVP</sequence>
<dbReference type="PANTHER" id="PTHR32063:SF4">
    <property type="entry name" value="SLR6043 PROTEIN"/>
    <property type="match status" value="1"/>
</dbReference>
<name>A0A5C6F1S3_9BACT</name>
<dbReference type="SUPFAM" id="SSF82866">
    <property type="entry name" value="Multidrug efflux transporter AcrB transmembrane domain"/>
    <property type="match status" value="2"/>
</dbReference>
<dbReference type="AlphaFoldDB" id="A0A5C6F1S3"/>
<comment type="caution">
    <text evidence="2">The sequence shown here is derived from an EMBL/GenBank/DDBJ whole genome shotgun (WGS) entry which is preliminary data.</text>
</comment>
<dbReference type="Pfam" id="PF00873">
    <property type="entry name" value="ACR_tran"/>
    <property type="match status" value="1"/>
</dbReference>
<feature type="transmembrane region" description="Helical" evidence="1">
    <location>
        <begin position="378"/>
        <end position="398"/>
    </location>
</feature>
<dbReference type="GO" id="GO:0042910">
    <property type="term" value="F:xenobiotic transmembrane transporter activity"/>
    <property type="evidence" value="ECO:0007669"/>
    <property type="project" value="TreeGrafter"/>
</dbReference>
<dbReference type="SUPFAM" id="SSF82714">
    <property type="entry name" value="Multidrug efflux transporter AcrB TolC docking domain, DN and DC subdomains"/>
    <property type="match status" value="2"/>
</dbReference>
<dbReference type="RefSeq" id="WP_146458689.1">
    <property type="nucleotide sequence ID" value="NZ_SJPW01000004.1"/>
</dbReference>
<feature type="transmembrane region" description="Helical" evidence="1">
    <location>
        <begin position="929"/>
        <end position="950"/>
    </location>
</feature>
<dbReference type="Gene3D" id="3.30.70.1430">
    <property type="entry name" value="Multidrug efflux transporter AcrB pore domain"/>
    <property type="match status" value="2"/>
</dbReference>
<evidence type="ECO:0000313" key="3">
    <source>
        <dbReference type="Proteomes" id="UP000318288"/>
    </source>
</evidence>
<feature type="transmembrane region" description="Helical" evidence="1">
    <location>
        <begin position="877"/>
        <end position="896"/>
    </location>
</feature>
<feature type="transmembrane region" description="Helical" evidence="1">
    <location>
        <begin position="459"/>
        <end position="484"/>
    </location>
</feature>
<evidence type="ECO:0000313" key="2">
    <source>
        <dbReference type="EMBL" id="TWU54470.1"/>
    </source>
</evidence>
<dbReference type="Gene3D" id="3.30.70.1440">
    <property type="entry name" value="Multidrug efflux transporter AcrB pore domain"/>
    <property type="match status" value="1"/>
</dbReference>
<dbReference type="Gene3D" id="3.30.2090.10">
    <property type="entry name" value="Multidrug efflux transporter AcrB TolC docking domain, DN and DC subdomains"/>
    <property type="match status" value="2"/>
</dbReference>
<protein>
    <submittedName>
        <fullName evidence="2">Cobalt-zinc-cadmium resistance protein CzcA</fullName>
    </submittedName>
</protein>
<dbReference type="EMBL" id="SJPW01000004">
    <property type="protein sequence ID" value="TWU54470.1"/>
    <property type="molecule type" value="Genomic_DNA"/>
</dbReference>
<feature type="transmembrane region" description="Helical" evidence="1">
    <location>
        <begin position="1009"/>
        <end position="1035"/>
    </location>
</feature>
<dbReference type="OrthoDB" id="219750at2"/>
<keyword evidence="1" id="KW-0472">Membrane</keyword>